<protein>
    <recommendedName>
        <fullName evidence="4">RNase H type-1 domain-containing protein</fullName>
    </recommendedName>
</protein>
<sequence>MKKGMSYGVLEKTYGHHSAIFEEAKALLDGLIFCCEKLAPFFVETDSNALKDMIDCKVNLHHIYIERNMVADNLANLALDRNKDEDFISTANSTCHLKALIELEKKDVGYIVISNIFFTSNL</sequence>
<name>A0AAV3Q7D7_LITER</name>
<evidence type="ECO:0000313" key="1">
    <source>
        <dbReference type="EMBL" id="GAA0158871.1"/>
    </source>
</evidence>
<dbReference type="EMBL" id="BAABME010019949">
    <property type="protein sequence ID" value="GAA0158871.1"/>
    <property type="molecule type" value="Genomic_DNA"/>
</dbReference>
<keyword evidence="3" id="KW-1185">Reference proteome</keyword>
<organism evidence="1 3">
    <name type="scientific">Lithospermum erythrorhizon</name>
    <name type="common">Purple gromwell</name>
    <name type="synonym">Lithospermum officinale var. erythrorhizon</name>
    <dbReference type="NCBI Taxonomy" id="34254"/>
    <lineage>
        <taxon>Eukaryota</taxon>
        <taxon>Viridiplantae</taxon>
        <taxon>Streptophyta</taxon>
        <taxon>Embryophyta</taxon>
        <taxon>Tracheophyta</taxon>
        <taxon>Spermatophyta</taxon>
        <taxon>Magnoliopsida</taxon>
        <taxon>eudicotyledons</taxon>
        <taxon>Gunneridae</taxon>
        <taxon>Pentapetalae</taxon>
        <taxon>asterids</taxon>
        <taxon>lamiids</taxon>
        <taxon>Boraginales</taxon>
        <taxon>Boraginaceae</taxon>
        <taxon>Boraginoideae</taxon>
        <taxon>Lithospermeae</taxon>
        <taxon>Lithospermum</taxon>
    </lineage>
</organism>
<reference evidence="1 3" key="1">
    <citation type="submission" date="2024-01" db="EMBL/GenBank/DDBJ databases">
        <title>The complete chloroplast genome sequence of Lithospermum erythrorhizon: insights into the phylogenetic relationship among Boraginaceae species and the maternal lineages of purple gromwells.</title>
        <authorList>
            <person name="Okada T."/>
            <person name="Watanabe K."/>
        </authorList>
    </citation>
    <scope>NUCLEOTIDE SEQUENCE [LARGE SCALE GENOMIC DNA]</scope>
</reference>
<dbReference type="SUPFAM" id="SSF53098">
    <property type="entry name" value="Ribonuclease H-like"/>
    <property type="match status" value="1"/>
</dbReference>
<dbReference type="AlphaFoldDB" id="A0AAV3Q7D7"/>
<proteinExistence type="predicted"/>
<dbReference type="InterPro" id="IPR012337">
    <property type="entry name" value="RNaseH-like_sf"/>
</dbReference>
<evidence type="ECO:0008006" key="4">
    <source>
        <dbReference type="Google" id="ProtNLM"/>
    </source>
</evidence>
<dbReference type="Proteomes" id="UP001454036">
    <property type="component" value="Unassembled WGS sequence"/>
</dbReference>
<evidence type="ECO:0000313" key="3">
    <source>
        <dbReference type="Proteomes" id="UP001454036"/>
    </source>
</evidence>
<comment type="caution">
    <text evidence="1">The sequence shown here is derived from an EMBL/GenBank/DDBJ whole genome shotgun (WGS) entry which is preliminary data.</text>
</comment>
<gene>
    <name evidence="1" type="ORF">LIER_38742</name>
    <name evidence="2" type="ORF">LIER_38968</name>
</gene>
<dbReference type="EMBL" id="BAABME010020314">
    <property type="protein sequence ID" value="GAA0160054.1"/>
    <property type="molecule type" value="Genomic_DNA"/>
</dbReference>
<accession>A0AAV3Q7D7</accession>
<evidence type="ECO:0000313" key="2">
    <source>
        <dbReference type="EMBL" id="GAA0160054.1"/>
    </source>
</evidence>